<evidence type="ECO:0000256" key="2">
    <source>
        <dbReference type="SAM" id="SignalP"/>
    </source>
</evidence>
<keyword evidence="5" id="KW-1185">Reference proteome</keyword>
<evidence type="ECO:0000313" key="5">
    <source>
        <dbReference type="Proteomes" id="UP001149074"/>
    </source>
</evidence>
<protein>
    <recommendedName>
        <fullName evidence="3">DUF7707 domain-containing protein</fullName>
    </recommendedName>
</protein>
<dbReference type="Proteomes" id="UP001149074">
    <property type="component" value="Unassembled WGS sequence"/>
</dbReference>
<keyword evidence="1" id="KW-0472">Membrane</keyword>
<proteinExistence type="predicted"/>
<keyword evidence="1" id="KW-0812">Transmembrane</keyword>
<name>A0A9W9JXV5_9EURO</name>
<dbReference type="AlphaFoldDB" id="A0A9W9JXV5"/>
<organism evidence="4 5">
    <name type="scientific">Penicillium argentinense</name>
    <dbReference type="NCBI Taxonomy" id="1131581"/>
    <lineage>
        <taxon>Eukaryota</taxon>
        <taxon>Fungi</taxon>
        <taxon>Dikarya</taxon>
        <taxon>Ascomycota</taxon>
        <taxon>Pezizomycotina</taxon>
        <taxon>Eurotiomycetes</taxon>
        <taxon>Eurotiomycetidae</taxon>
        <taxon>Eurotiales</taxon>
        <taxon>Aspergillaceae</taxon>
        <taxon>Penicillium</taxon>
    </lineage>
</organism>
<feature type="signal peptide" evidence="2">
    <location>
        <begin position="1"/>
        <end position="22"/>
    </location>
</feature>
<gene>
    <name evidence="4" type="ORF">N7532_010241</name>
</gene>
<feature type="transmembrane region" description="Helical" evidence="1">
    <location>
        <begin position="169"/>
        <end position="186"/>
    </location>
</feature>
<dbReference type="PANTHER" id="PTHR38118">
    <property type="entry name" value="ANCHORED CELL WALL PROTEIN 11-RELATED"/>
    <property type="match status" value="1"/>
</dbReference>
<reference evidence="4" key="2">
    <citation type="journal article" date="2023" name="IMA Fungus">
        <title>Comparative genomic study of the Penicillium genus elucidates a diverse pangenome and 15 lateral gene transfer events.</title>
        <authorList>
            <person name="Petersen C."/>
            <person name="Sorensen T."/>
            <person name="Nielsen M.R."/>
            <person name="Sondergaard T.E."/>
            <person name="Sorensen J.L."/>
            <person name="Fitzpatrick D.A."/>
            <person name="Frisvad J.C."/>
            <person name="Nielsen K.L."/>
        </authorList>
    </citation>
    <scope>NUCLEOTIDE SEQUENCE</scope>
    <source>
        <strain evidence="4">IBT 30761</strain>
    </source>
</reference>
<accession>A0A9W9JXV5</accession>
<feature type="chain" id="PRO_5040829468" description="DUF7707 domain-containing protein" evidence="2">
    <location>
        <begin position="23"/>
        <end position="187"/>
    </location>
</feature>
<dbReference type="PANTHER" id="PTHR38118:SF2">
    <property type="entry name" value="CDP-ALCOHOL PHOSPHATIDYLTRANSFERASE PROTEIN"/>
    <property type="match status" value="1"/>
</dbReference>
<dbReference type="GeneID" id="81361711"/>
<evidence type="ECO:0000259" key="3">
    <source>
        <dbReference type="Pfam" id="PF24808"/>
    </source>
</evidence>
<comment type="caution">
    <text evidence="4">The sequence shown here is derived from an EMBL/GenBank/DDBJ whole genome shotgun (WGS) entry which is preliminary data.</text>
</comment>
<sequence length="187" mass="19395">MFSGMLTPTLLGLTSMLTLVSGQTIEPNSVPLSTRESWCSSQQASCPLLCLQLPGATGSPTQNTCSAETLSYSCICSNNVSPNASEYSQTMSYYICTEAATQCANKCTTSSCVSACRADHPCGAQDPKRVNVTTTTTASATSTATSTALHTKEATGAGIRPFVLEMGQVYGTCILVGGFIAGFAILL</sequence>
<keyword evidence="2" id="KW-0732">Signal</keyword>
<evidence type="ECO:0000256" key="1">
    <source>
        <dbReference type="SAM" id="Phobius"/>
    </source>
</evidence>
<evidence type="ECO:0000313" key="4">
    <source>
        <dbReference type="EMBL" id="KAJ5085470.1"/>
    </source>
</evidence>
<dbReference type="EMBL" id="JAPQKI010000010">
    <property type="protein sequence ID" value="KAJ5085470.1"/>
    <property type="molecule type" value="Genomic_DNA"/>
</dbReference>
<reference evidence="4" key="1">
    <citation type="submission" date="2022-11" db="EMBL/GenBank/DDBJ databases">
        <authorList>
            <person name="Petersen C."/>
        </authorList>
    </citation>
    <scope>NUCLEOTIDE SEQUENCE</scope>
    <source>
        <strain evidence="4">IBT 30761</strain>
    </source>
</reference>
<dbReference type="InterPro" id="IPR056124">
    <property type="entry name" value="DUF7707"/>
</dbReference>
<dbReference type="OrthoDB" id="2439692at2759"/>
<feature type="domain" description="DUF7707" evidence="3">
    <location>
        <begin position="24"/>
        <end position="127"/>
    </location>
</feature>
<dbReference type="RefSeq" id="XP_056470148.1">
    <property type="nucleotide sequence ID" value="XM_056622732.1"/>
</dbReference>
<dbReference type="Pfam" id="PF24808">
    <property type="entry name" value="DUF7707"/>
    <property type="match status" value="1"/>
</dbReference>
<keyword evidence="1" id="KW-1133">Transmembrane helix</keyword>